<dbReference type="Gene3D" id="3.10.20.370">
    <property type="match status" value="1"/>
</dbReference>
<dbReference type="GO" id="GO:0003964">
    <property type="term" value="F:RNA-directed DNA polymerase activity"/>
    <property type="evidence" value="ECO:0007669"/>
    <property type="project" value="UniProtKB-KW"/>
</dbReference>
<evidence type="ECO:0000256" key="2">
    <source>
        <dbReference type="ARBA" id="ARBA00022695"/>
    </source>
</evidence>
<proteinExistence type="predicted"/>
<accession>A0A2I0AKC4</accession>
<reference evidence="8 9" key="1">
    <citation type="journal article" date="2017" name="Nature">
        <title>The Apostasia genome and the evolution of orchids.</title>
        <authorList>
            <person name="Zhang G.Q."/>
            <person name="Liu K.W."/>
            <person name="Li Z."/>
            <person name="Lohaus R."/>
            <person name="Hsiao Y.Y."/>
            <person name="Niu S.C."/>
            <person name="Wang J.Y."/>
            <person name="Lin Y.C."/>
            <person name="Xu Q."/>
            <person name="Chen L.J."/>
            <person name="Yoshida K."/>
            <person name="Fujiwara S."/>
            <person name="Wang Z.W."/>
            <person name="Zhang Y.Q."/>
            <person name="Mitsuda N."/>
            <person name="Wang M."/>
            <person name="Liu G.H."/>
            <person name="Pecoraro L."/>
            <person name="Huang H.X."/>
            <person name="Xiao X.J."/>
            <person name="Lin M."/>
            <person name="Wu X.Y."/>
            <person name="Wu W.L."/>
            <person name="Chen Y.Y."/>
            <person name="Chang S.B."/>
            <person name="Sakamoto S."/>
            <person name="Ohme-Takagi M."/>
            <person name="Yagi M."/>
            <person name="Zeng S.J."/>
            <person name="Shen C.Y."/>
            <person name="Yeh C.M."/>
            <person name="Luo Y.B."/>
            <person name="Tsai W.C."/>
            <person name="Van de Peer Y."/>
            <person name="Liu Z.J."/>
        </authorList>
    </citation>
    <scope>NUCLEOTIDE SEQUENCE [LARGE SCALE GENOMIC DNA]</scope>
    <source>
        <strain evidence="9">cv. Shenzhen</strain>
        <tissue evidence="8">Stem</tissue>
    </source>
</reference>
<dbReference type="Pfam" id="PF17917">
    <property type="entry name" value="RT_RNaseH"/>
    <property type="match status" value="1"/>
</dbReference>
<evidence type="ECO:0000256" key="5">
    <source>
        <dbReference type="ARBA" id="ARBA00022801"/>
    </source>
</evidence>
<name>A0A2I0AKC4_9ASPA</name>
<keyword evidence="5" id="KW-0378">Hydrolase</keyword>
<evidence type="ECO:0000313" key="8">
    <source>
        <dbReference type="EMBL" id="PKA56009.1"/>
    </source>
</evidence>
<dbReference type="InterPro" id="IPR043502">
    <property type="entry name" value="DNA/RNA_pol_sf"/>
</dbReference>
<dbReference type="Proteomes" id="UP000236161">
    <property type="component" value="Unassembled WGS sequence"/>
</dbReference>
<organism evidence="8 9">
    <name type="scientific">Apostasia shenzhenica</name>
    <dbReference type="NCBI Taxonomy" id="1088818"/>
    <lineage>
        <taxon>Eukaryota</taxon>
        <taxon>Viridiplantae</taxon>
        <taxon>Streptophyta</taxon>
        <taxon>Embryophyta</taxon>
        <taxon>Tracheophyta</taxon>
        <taxon>Spermatophyta</taxon>
        <taxon>Magnoliopsida</taxon>
        <taxon>Liliopsida</taxon>
        <taxon>Asparagales</taxon>
        <taxon>Orchidaceae</taxon>
        <taxon>Apostasioideae</taxon>
        <taxon>Apostasia</taxon>
    </lineage>
</organism>
<keyword evidence="4" id="KW-0255">Endonuclease</keyword>
<evidence type="ECO:0000256" key="3">
    <source>
        <dbReference type="ARBA" id="ARBA00022722"/>
    </source>
</evidence>
<keyword evidence="2" id="KW-0548">Nucleotidyltransferase</keyword>
<protein>
    <recommendedName>
        <fullName evidence="7">Reverse transcriptase RNase H-like domain-containing protein</fullName>
    </recommendedName>
</protein>
<dbReference type="FunFam" id="3.10.20.370:FF:000001">
    <property type="entry name" value="Retrovirus-related Pol polyprotein from transposon 17.6-like protein"/>
    <property type="match status" value="1"/>
</dbReference>
<evidence type="ECO:0000259" key="7">
    <source>
        <dbReference type="Pfam" id="PF17917"/>
    </source>
</evidence>
<dbReference type="AlphaFoldDB" id="A0A2I0AKC4"/>
<keyword evidence="9" id="KW-1185">Reference proteome</keyword>
<dbReference type="CDD" id="cd09274">
    <property type="entry name" value="RNase_HI_RT_Ty3"/>
    <property type="match status" value="1"/>
</dbReference>
<keyword evidence="1" id="KW-0808">Transferase</keyword>
<feature type="domain" description="Reverse transcriptase RNase H-like" evidence="7">
    <location>
        <begin position="2"/>
        <end position="86"/>
    </location>
</feature>
<evidence type="ECO:0000256" key="4">
    <source>
        <dbReference type="ARBA" id="ARBA00022759"/>
    </source>
</evidence>
<dbReference type="PANTHER" id="PTHR34072:SF57">
    <property type="entry name" value="RNA-DIRECTED DNA POLYMERASE"/>
    <property type="match status" value="1"/>
</dbReference>
<dbReference type="PANTHER" id="PTHR34072">
    <property type="entry name" value="ENZYMATIC POLYPROTEIN-RELATED"/>
    <property type="match status" value="1"/>
</dbReference>
<dbReference type="SUPFAM" id="SSF56672">
    <property type="entry name" value="DNA/RNA polymerases"/>
    <property type="match status" value="1"/>
</dbReference>
<dbReference type="GO" id="GO:0004519">
    <property type="term" value="F:endonuclease activity"/>
    <property type="evidence" value="ECO:0007669"/>
    <property type="project" value="UniProtKB-KW"/>
</dbReference>
<evidence type="ECO:0000256" key="1">
    <source>
        <dbReference type="ARBA" id="ARBA00022679"/>
    </source>
</evidence>
<dbReference type="InterPro" id="IPR041373">
    <property type="entry name" value="RT_RNaseH"/>
</dbReference>
<evidence type="ECO:0000256" key="6">
    <source>
        <dbReference type="ARBA" id="ARBA00022918"/>
    </source>
</evidence>
<dbReference type="OrthoDB" id="694516at2759"/>
<dbReference type="GO" id="GO:0016787">
    <property type="term" value="F:hydrolase activity"/>
    <property type="evidence" value="ECO:0007669"/>
    <property type="project" value="UniProtKB-KW"/>
</dbReference>
<keyword evidence="3" id="KW-0540">Nuclease</keyword>
<sequence length="88" mass="10195">MYDASDYVLGAILGQRIDNKPHVIHYASHTLNETQLNYTITEKEFLAVVFAFEKFRSYLLGSQVIVYTDHSALKYLLSKKDGKPRLLW</sequence>
<dbReference type="EMBL" id="KZ451976">
    <property type="protein sequence ID" value="PKA56009.1"/>
    <property type="molecule type" value="Genomic_DNA"/>
</dbReference>
<gene>
    <name evidence="8" type="ORF">AXF42_Ash014681</name>
</gene>
<evidence type="ECO:0000313" key="9">
    <source>
        <dbReference type="Proteomes" id="UP000236161"/>
    </source>
</evidence>
<keyword evidence="6" id="KW-0695">RNA-directed DNA polymerase</keyword>